<feature type="region of interest" description="Disordered" evidence="2">
    <location>
        <begin position="1"/>
        <end position="27"/>
    </location>
</feature>
<gene>
    <name evidence="3" type="ORF">NA56DRAFT_648937</name>
</gene>
<dbReference type="NCBIfam" id="NF041278">
    <property type="entry name" value="CmcJ_NvfI_EfuI"/>
    <property type="match status" value="1"/>
</dbReference>
<reference evidence="3 4" key="1">
    <citation type="submission" date="2016-05" db="EMBL/GenBank/DDBJ databases">
        <title>A degradative enzymes factory behind the ericoid mycorrhizal symbiosis.</title>
        <authorList>
            <consortium name="DOE Joint Genome Institute"/>
            <person name="Martino E."/>
            <person name="Morin E."/>
            <person name="Grelet G."/>
            <person name="Kuo A."/>
            <person name="Kohler A."/>
            <person name="Daghino S."/>
            <person name="Barry K."/>
            <person name="Choi C."/>
            <person name="Cichocki N."/>
            <person name="Clum A."/>
            <person name="Copeland A."/>
            <person name="Hainaut M."/>
            <person name="Haridas S."/>
            <person name="Labutti K."/>
            <person name="Lindquist E."/>
            <person name="Lipzen A."/>
            <person name="Khouja H.-R."/>
            <person name="Murat C."/>
            <person name="Ohm R."/>
            <person name="Olson A."/>
            <person name="Spatafora J."/>
            <person name="Veneault-Fourrey C."/>
            <person name="Henrissat B."/>
            <person name="Grigoriev I."/>
            <person name="Martin F."/>
            <person name="Perotto S."/>
        </authorList>
    </citation>
    <scope>NUCLEOTIDE SEQUENCE [LARGE SCALE GENOMIC DNA]</scope>
    <source>
        <strain evidence="3 4">UAMH 7357</strain>
    </source>
</reference>
<evidence type="ECO:0000256" key="1">
    <source>
        <dbReference type="ARBA" id="ARBA00023604"/>
    </source>
</evidence>
<comment type="similarity">
    <text evidence="1">Belongs to the asaB hydroxylase/desaturase family.</text>
</comment>
<accession>A0A2J6PT80</accession>
<organism evidence="3 4">
    <name type="scientific">Hyaloscypha hepaticicola</name>
    <dbReference type="NCBI Taxonomy" id="2082293"/>
    <lineage>
        <taxon>Eukaryota</taxon>
        <taxon>Fungi</taxon>
        <taxon>Dikarya</taxon>
        <taxon>Ascomycota</taxon>
        <taxon>Pezizomycotina</taxon>
        <taxon>Leotiomycetes</taxon>
        <taxon>Helotiales</taxon>
        <taxon>Hyaloscyphaceae</taxon>
        <taxon>Hyaloscypha</taxon>
    </lineage>
</organism>
<evidence type="ECO:0000256" key="2">
    <source>
        <dbReference type="SAM" id="MobiDB-lite"/>
    </source>
</evidence>
<evidence type="ECO:0000313" key="3">
    <source>
        <dbReference type="EMBL" id="PMD17233.1"/>
    </source>
</evidence>
<keyword evidence="4" id="KW-1185">Reference proteome</keyword>
<dbReference type="PANTHER" id="PTHR34598:SF3">
    <property type="entry name" value="OXIDOREDUCTASE AN1597"/>
    <property type="match status" value="1"/>
</dbReference>
<dbReference type="STRING" id="1745343.A0A2J6PT80"/>
<proteinExistence type="inferred from homology"/>
<dbReference type="InterPro" id="IPR044053">
    <property type="entry name" value="AsaB-like"/>
</dbReference>
<feature type="compositionally biased region" description="Basic and acidic residues" evidence="2">
    <location>
        <begin position="1"/>
        <end position="22"/>
    </location>
</feature>
<dbReference type="Proteomes" id="UP000235672">
    <property type="component" value="Unassembled WGS sequence"/>
</dbReference>
<evidence type="ECO:0000313" key="4">
    <source>
        <dbReference type="Proteomes" id="UP000235672"/>
    </source>
</evidence>
<sequence length="391" mass="45075">MASKDGPDLSKFYDSEQREHSSTQDFSAAEIARRPWKAFWPPRSEESFNIWLRSEFPEVLSWRFDPDQPFDQPWRDWLRSILMKDEDGSCQRKYSWNGNQAGPNKSDLSSTSTMDIDDQITGLPKIQVDSFKYLAPLDIYKTEKPFFSQLPCGTQLPRTNLVESNHPVEVYDICGKESLFKLDEAGFQFMQVPTRISEWTDESVQAEYLPELSAWLKEFFSCEEVFIYNYNLRTNDSKETGKGPWRSPIFRVHCDNTPGSCAKRLEFQFPAKVEAISSGRYRYIDIWRCITGQDVDSPLALCDYRSIATTDLWNIDIVYPHFSEEGYELTYSPTHRWFYKKGMSKDDAVLFKLGDNLATAAQFAPHAAFIDLSASGNCKRASIEVRAIIIG</sequence>
<dbReference type="GO" id="GO:0016491">
    <property type="term" value="F:oxidoreductase activity"/>
    <property type="evidence" value="ECO:0007669"/>
    <property type="project" value="InterPro"/>
</dbReference>
<dbReference type="PANTHER" id="PTHR34598">
    <property type="entry name" value="BLL6449 PROTEIN"/>
    <property type="match status" value="1"/>
</dbReference>
<dbReference type="AlphaFoldDB" id="A0A2J6PT80"/>
<protein>
    <submittedName>
        <fullName evidence="3">Uncharacterized protein</fullName>
    </submittedName>
</protein>
<dbReference type="OrthoDB" id="412788at2759"/>
<dbReference type="EMBL" id="KZ613501">
    <property type="protein sequence ID" value="PMD17233.1"/>
    <property type="molecule type" value="Genomic_DNA"/>
</dbReference>
<name>A0A2J6PT80_9HELO</name>